<dbReference type="AlphaFoldDB" id="A0A6M1QWK9"/>
<accession>A0A6M1QWK9</accession>
<feature type="region of interest" description="Disordered" evidence="1">
    <location>
        <begin position="148"/>
        <end position="178"/>
    </location>
</feature>
<feature type="compositionally biased region" description="Low complexity" evidence="1">
    <location>
        <begin position="163"/>
        <end position="178"/>
    </location>
</feature>
<dbReference type="Pfam" id="PF05552">
    <property type="entry name" value="MS_channel_1st_1"/>
    <property type="match status" value="3"/>
</dbReference>
<organism evidence="3 4">
    <name type="scientific">Nocardioides turkmenicus</name>
    <dbReference type="NCBI Taxonomy" id="2711220"/>
    <lineage>
        <taxon>Bacteria</taxon>
        <taxon>Bacillati</taxon>
        <taxon>Actinomycetota</taxon>
        <taxon>Actinomycetes</taxon>
        <taxon>Propionibacteriales</taxon>
        <taxon>Nocardioidaceae</taxon>
        <taxon>Nocardioides</taxon>
    </lineage>
</organism>
<feature type="region of interest" description="Disordered" evidence="1">
    <location>
        <begin position="411"/>
        <end position="438"/>
    </location>
</feature>
<dbReference type="GO" id="GO:0008381">
    <property type="term" value="F:mechanosensitive monoatomic ion channel activity"/>
    <property type="evidence" value="ECO:0007669"/>
    <property type="project" value="InterPro"/>
</dbReference>
<sequence>MDALKDIDWVALGGKVLAAIAILVVTWIIAKIVAWAFKKLTSKIGVLQKAGSDGDSIGASLGSVAALLVWLFGLIALLQLFGLSQVLAPIQGLLDGILGFLPNLIGAIFVFIVGALLAKVVRQLVETALGALPWDRWLGDGARKASDTMDATVGVDPNRTRVSGQAPGTAPPGSAAATGASQGRQIVKVIGLVLYSMIMIVVAIAALQILGIRSISDPATDMLDMILAAIPKIIAAGILLAIGVFIARFAADLIGGIVDGVGLDRSLHSMDVLPADKSATPAITKIVQIGIVLFFAVMAAQMLDFPQITAFISEVLELGGKVIFGAAIIAAGFFIATTIAKLVSGAASQILKYATIALFVAIGLKFMGLADSIINLGFGAVVVGGAAAAALAFGLGGRDAAARQLERLQAQGGARAATTPTTPQTPPTTPPPPQTPGV</sequence>
<reference evidence="3 4" key="1">
    <citation type="submission" date="2020-02" db="EMBL/GenBank/DDBJ databases">
        <title>Whole-genome analyses of novel actinobacteria.</title>
        <authorList>
            <person name="Sahin N."/>
        </authorList>
    </citation>
    <scope>NUCLEOTIDE SEQUENCE [LARGE SCALE GENOMIC DNA]</scope>
    <source>
        <strain evidence="3 4">KC13</strain>
    </source>
</reference>
<dbReference type="PANTHER" id="PTHR30221">
    <property type="entry name" value="SMALL-CONDUCTANCE MECHANOSENSITIVE CHANNEL"/>
    <property type="match status" value="1"/>
</dbReference>
<dbReference type="InterPro" id="IPR008910">
    <property type="entry name" value="MSC_TM_helix"/>
</dbReference>
<evidence type="ECO:0000313" key="3">
    <source>
        <dbReference type="EMBL" id="NGN92294.1"/>
    </source>
</evidence>
<feature type="transmembrane region" description="Helical" evidence="2">
    <location>
        <begin position="323"/>
        <end position="343"/>
    </location>
</feature>
<feature type="compositionally biased region" description="Pro residues" evidence="1">
    <location>
        <begin position="423"/>
        <end position="438"/>
    </location>
</feature>
<feature type="transmembrane region" description="Helical" evidence="2">
    <location>
        <begin position="350"/>
        <end position="367"/>
    </location>
</feature>
<feature type="transmembrane region" description="Helical" evidence="2">
    <location>
        <begin position="192"/>
        <end position="213"/>
    </location>
</feature>
<feature type="transmembrane region" description="Helical" evidence="2">
    <location>
        <begin position="225"/>
        <end position="247"/>
    </location>
</feature>
<dbReference type="Proteomes" id="UP000483261">
    <property type="component" value="Unassembled WGS sequence"/>
</dbReference>
<feature type="transmembrane region" description="Helical" evidence="2">
    <location>
        <begin position="286"/>
        <end position="303"/>
    </location>
</feature>
<dbReference type="PANTHER" id="PTHR30221:SF1">
    <property type="entry name" value="SMALL-CONDUCTANCE MECHANOSENSITIVE CHANNEL"/>
    <property type="match status" value="1"/>
</dbReference>
<protein>
    <submittedName>
        <fullName evidence="3">Mechanosensitive ion channel</fullName>
    </submittedName>
</protein>
<dbReference type="NCBIfam" id="NF033912">
    <property type="entry name" value="msc"/>
    <property type="match status" value="1"/>
</dbReference>
<evidence type="ECO:0000313" key="4">
    <source>
        <dbReference type="Proteomes" id="UP000483261"/>
    </source>
</evidence>
<feature type="transmembrane region" description="Helical" evidence="2">
    <location>
        <begin position="373"/>
        <end position="395"/>
    </location>
</feature>
<keyword evidence="2" id="KW-0812">Transmembrane</keyword>
<gene>
    <name evidence="3" type="ORF">G5C66_06005</name>
</gene>
<dbReference type="InterPro" id="IPR045275">
    <property type="entry name" value="MscS_archaea/bacteria_type"/>
</dbReference>
<name>A0A6M1QWK9_9ACTN</name>
<dbReference type="EMBL" id="JAALAA010000004">
    <property type="protein sequence ID" value="NGN92294.1"/>
    <property type="molecule type" value="Genomic_DNA"/>
</dbReference>
<feature type="transmembrane region" description="Helical" evidence="2">
    <location>
        <begin position="16"/>
        <end position="37"/>
    </location>
</feature>
<feature type="transmembrane region" description="Helical" evidence="2">
    <location>
        <begin position="57"/>
        <end position="77"/>
    </location>
</feature>
<proteinExistence type="predicted"/>
<keyword evidence="2" id="KW-0472">Membrane</keyword>
<feature type="transmembrane region" description="Helical" evidence="2">
    <location>
        <begin position="97"/>
        <end position="118"/>
    </location>
</feature>
<dbReference type="RefSeq" id="WP_165110056.1">
    <property type="nucleotide sequence ID" value="NZ_JAALAA010000004.1"/>
</dbReference>
<keyword evidence="2" id="KW-1133">Transmembrane helix</keyword>
<comment type="caution">
    <text evidence="3">The sequence shown here is derived from an EMBL/GenBank/DDBJ whole genome shotgun (WGS) entry which is preliminary data.</text>
</comment>
<evidence type="ECO:0000256" key="1">
    <source>
        <dbReference type="SAM" id="MobiDB-lite"/>
    </source>
</evidence>
<evidence type="ECO:0000256" key="2">
    <source>
        <dbReference type="SAM" id="Phobius"/>
    </source>
</evidence>
<keyword evidence="4" id="KW-1185">Reference proteome</keyword>